<gene>
    <name evidence="4" type="ORF">M404DRAFT_17316</name>
    <name evidence="5" type="ORF">M404DRAFT_961699</name>
</gene>
<dbReference type="GO" id="GO:0050664">
    <property type="term" value="F:oxidoreductase activity, acting on NAD(P)H, oxygen as acceptor"/>
    <property type="evidence" value="ECO:0007669"/>
    <property type="project" value="TreeGrafter"/>
</dbReference>
<dbReference type="InterPro" id="IPR002347">
    <property type="entry name" value="SDR_fam"/>
</dbReference>
<name>A0A0C3NKS0_PISTI</name>
<evidence type="ECO:0000313" key="4">
    <source>
        <dbReference type="EMBL" id="KIN93279.1"/>
    </source>
</evidence>
<keyword evidence="2" id="KW-0521">NADP</keyword>
<protein>
    <recommendedName>
        <fullName evidence="7">NADP-dependent mannitol dehydrogenase</fullName>
    </recommendedName>
</protein>
<proteinExistence type="inferred from homology"/>
<sequence length="262" mass="28562">MSSGLPIKLNGTVIITGGTRGIGLAYSCAAAHAGANVALIFRQRREDADKAVEEIQKKYKNVKVKAYQCDVSDVEATNKTFHQIDQEMGNLSGLMANAGRSVVKPAMELNEEDFRVVFGTNVLGVFNSCRAAAKIWQESHRSGSIVITGSMSAQIINQAATNKPLTQAFYNSSKAAVVNLTKGLAAEWAPRVRVNCISPGYVDTDQTRHMDKNIIKHQEENVPLRRFAEPREISSQAIFLLSDLASYMTGSDVVLDGGQLIW</sequence>
<dbReference type="InterPro" id="IPR036291">
    <property type="entry name" value="NAD(P)-bd_dom_sf"/>
</dbReference>
<organism evidence="5 6">
    <name type="scientific">Pisolithus tinctorius Marx 270</name>
    <dbReference type="NCBI Taxonomy" id="870435"/>
    <lineage>
        <taxon>Eukaryota</taxon>
        <taxon>Fungi</taxon>
        <taxon>Dikarya</taxon>
        <taxon>Basidiomycota</taxon>
        <taxon>Agaricomycotina</taxon>
        <taxon>Agaricomycetes</taxon>
        <taxon>Agaricomycetidae</taxon>
        <taxon>Boletales</taxon>
        <taxon>Sclerodermatineae</taxon>
        <taxon>Pisolithaceae</taxon>
        <taxon>Pisolithus</taxon>
    </lineage>
</organism>
<dbReference type="InterPro" id="IPR020904">
    <property type="entry name" value="Sc_DH/Rdtase_CS"/>
</dbReference>
<dbReference type="PRINTS" id="PR00081">
    <property type="entry name" value="GDHRDH"/>
</dbReference>
<keyword evidence="3" id="KW-0560">Oxidoreductase</keyword>
<comment type="similarity">
    <text evidence="1">Belongs to the short-chain dehydrogenases/reductases (SDR) family.</text>
</comment>
<dbReference type="STRING" id="870435.A0A0C3NKS0"/>
<reference evidence="5 6" key="1">
    <citation type="submission" date="2014-04" db="EMBL/GenBank/DDBJ databases">
        <authorList>
            <consortium name="DOE Joint Genome Institute"/>
            <person name="Kuo A."/>
            <person name="Kohler A."/>
            <person name="Costa M.D."/>
            <person name="Nagy L.G."/>
            <person name="Floudas D."/>
            <person name="Copeland A."/>
            <person name="Barry K.W."/>
            <person name="Cichocki N."/>
            <person name="Veneault-Fourrey C."/>
            <person name="LaButti K."/>
            <person name="Lindquist E.A."/>
            <person name="Lipzen A."/>
            <person name="Lundell T."/>
            <person name="Morin E."/>
            <person name="Murat C."/>
            <person name="Sun H."/>
            <person name="Tunlid A."/>
            <person name="Henrissat B."/>
            <person name="Grigoriev I.V."/>
            <person name="Hibbett D.S."/>
            <person name="Martin F."/>
            <person name="Nordberg H.P."/>
            <person name="Cantor M.N."/>
            <person name="Hua S.X."/>
        </authorList>
    </citation>
    <scope>NUCLEOTIDE SEQUENCE [LARGE SCALE GENOMIC DNA]</scope>
    <source>
        <strain evidence="5 6">Marx 270</strain>
    </source>
</reference>
<evidence type="ECO:0000313" key="6">
    <source>
        <dbReference type="Proteomes" id="UP000054217"/>
    </source>
</evidence>
<dbReference type="PRINTS" id="PR00080">
    <property type="entry name" value="SDRFAMILY"/>
</dbReference>
<dbReference type="FunCoup" id="A0A0C3NKS0">
    <property type="interactions" value="42"/>
</dbReference>
<evidence type="ECO:0008006" key="7">
    <source>
        <dbReference type="Google" id="ProtNLM"/>
    </source>
</evidence>
<evidence type="ECO:0000313" key="5">
    <source>
        <dbReference type="EMBL" id="KIO01555.1"/>
    </source>
</evidence>
<dbReference type="PROSITE" id="PS00061">
    <property type="entry name" value="ADH_SHORT"/>
    <property type="match status" value="1"/>
</dbReference>
<evidence type="ECO:0000256" key="3">
    <source>
        <dbReference type="ARBA" id="ARBA00023002"/>
    </source>
</evidence>
<evidence type="ECO:0000256" key="1">
    <source>
        <dbReference type="ARBA" id="ARBA00006484"/>
    </source>
</evidence>
<reference evidence="5" key="3">
    <citation type="submission" date="2015-02" db="EMBL/GenBank/DDBJ databases">
        <title>Evolutionary Origins and Diversification of the Mycorrhizal Mutualists.</title>
        <authorList>
            <consortium name="DOE Joint Genome Institute"/>
            <consortium name="Mycorrhizal Genomics Consortium"/>
            <person name="Kohler A."/>
            <person name="Kuo A."/>
            <person name="Nagy L.G."/>
            <person name="Floudas D."/>
            <person name="Copeland A."/>
            <person name="Barry K.W."/>
            <person name="Cichocki N."/>
            <person name="Veneault-Fourrey C."/>
            <person name="LaButti K."/>
            <person name="Lindquist E.A."/>
            <person name="Lipzen A."/>
            <person name="Lundell T."/>
            <person name="Morin E."/>
            <person name="Murat C."/>
            <person name="Riley R."/>
            <person name="Ohm R."/>
            <person name="Sun H."/>
            <person name="Tunlid A."/>
            <person name="Henrissat B."/>
            <person name="Grigoriev I.V."/>
            <person name="Hibbett D.S."/>
            <person name="Martin F."/>
        </authorList>
    </citation>
    <scope>NUCLEOTIDE SEQUENCE</scope>
    <source>
        <strain evidence="5">Marx 270</strain>
    </source>
</reference>
<dbReference type="SUPFAM" id="SSF51735">
    <property type="entry name" value="NAD(P)-binding Rossmann-fold domains"/>
    <property type="match status" value="1"/>
</dbReference>
<dbReference type="OrthoDB" id="1888931at2759"/>
<dbReference type="EMBL" id="KN832189">
    <property type="protein sequence ID" value="KIN93279.1"/>
    <property type="molecule type" value="Genomic_DNA"/>
</dbReference>
<dbReference type="FunFam" id="3.40.50.720:FF:000084">
    <property type="entry name" value="Short-chain dehydrogenase reductase"/>
    <property type="match status" value="1"/>
</dbReference>
<dbReference type="Gene3D" id="3.40.50.720">
    <property type="entry name" value="NAD(P)-binding Rossmann-like Domain"/>
    <property type="match status" value="1"/>
</dbReference>
<dbReference type="AlphaFoldDB" id="A0A0C3NKS0"/>
<accession>A0A0C3NKS0</accession>
<dbReference type="HOGENOM" id="CLU_010194_1_1_1"/>
<dbReference type="EMBL" id="KN831987">
    <property type="protein sequence ID" value="KIO01555.1"/>
    <property type="molecule type" value="Genomic_DNA"/>
</dbReference>
<dbReference type="PANTHER" id="PTHR43008">
    <property type="entry name" value="BENZIL REDUCTASE"/>
    <property type="match status" value="1"/>
</dbReference>
<dbReference type="Proteomes" id="UP000054217">
    <property type="component" value="Unassembled WGS sequence"/>
</dbReference>
<dbReference type="GO" id="GO:0016616">
    <property type="term" value="F:oxidoreductase activity, acting on the CH-OH group of donors, NAD or NADP as acceptor"/>
    <property type="evidence" value="ECO:0007669"/>
    <property type="project" value="UniProtKB-ARBA"/>
</dbReference>
<dbReference type="PANTHER" id="PTHR43008:SF6">
    <property type="entry name" value="NADP-DEPENDENT MANNITOL DEHYDROGENASE"/>
    <property type="match status" value="1"/>
</dbReference>
<dbReference type="Pfam" id="PF13561">
    <property type="entry name" value="adh_short_C2"/>
    <property type="match status" value="1"/>
</dbReference>
<reference evidence="6" key="2">
    <citation type="submission" date="2015-01" db="EMBL/GenBank/DDBJ databases">
        <title>Evolutionary Origins and Diversification of the Mycorrhizal Mutualists.</title>
        <authorList>
            <consortium name="DOE Joint Genome Institute"/>
            <consortium name="Mycorrhizal Genomics Consortium"/>
            <person name="Kohler A."/>
            <person name="Kuo A."/>
            <person name="Nagy L.G."/>
            <person name="Floudas D."/>
            <person name="Copeland A."/>
            <person name="Barry K.W."/>
            <person name="Cichocki N."/>
            <person name="Veneault-Fourrey C."/>
            <person name="LaButti K."/>
            <person name="Lindquist E.A."/>
            <person name="Lipzen A."/>
            <person name="Lundell T."/>
            <person name="Morin E."/>
            <person name="Murat C."/>
            <person name="Riley R."/>
            <person name="Ohm R."/>
            <person name="Sun H."/>
            <person name="Tunlid A."/>
            <person name="Henrissat B."/>
            <person name="Grigoriev I.V."/>
            <person name="Hibbett D.S."/>
            <person name="Martin F."/>
        </authorList>
    </citation>
    <scope>NUCLEOTIDE SEQUENCE [LARGE SCALE GENOMIC DNA]</scope>
    <source>
        <strain evidence="4 6">Marx 270</strain>
    </source>
</reference>
<evidence type="ECO:0000256" key="2">
    <source>
        <dbReference type="ARBA" id="ARBA00022857"/>
    </source>
</evidence>
<keyword evidence="6" id="KW-1185">Reference proteome</keyword>